<name>A0ACC2MQE5_PERAE</name>
<organism evidence="1 2">
    <name type="scientific">Persea americana</name>
    <name type="common">Avocado</name>
    <dbReference type="NCBI Taxonomy" id="3435"/>
    <lineage>
        <taxon>Eukaryota</taxon>
        <taxon>Viridiplantae</taxon>
        <taxon>Streptophyta</taxon>
        <taxon>Embryophyta</taxon>
        <taxon>Tracheophyta</taxon>
        <taxon>Spermatophyta</taxon>
        <taxon>Magnoliopsida</taxon>
        <taxon>Magnoliidae</taxon>
        <taxon>Laurales</taxon>
        <taxon>Lauraceae</taxon>
        <taxon>Persea</taxon>
    </lineage>
</organism>
<dbReference type="Proteomes" id="UP001234297">
    <property type="component" value="Chromosome 1"/>
</dbReference>
<evidence type="ECO:0000313" key="2">
    <source>
        <dbReference type="Proteomes" id="UP001234297"/>
    </source>
</evidence>
<accession>A0ACC2MQE5</accession>
<comment type="caution">
    <text evidence="1">The sequence shown here is derived from an EMBL/GenBank/DDBJ whole genome shotgun (WGS) entry which is preliminary data.</text>
</comment>
<protein>
    <submittedName>
        <fullName evidence="1">Uncharacterized protein</fullName>
    </submittedName>
</protein>
<keyword evidence="2" id="KW-1185">Reference proteome</keyword>
<sequence>MSLFLRSNPKKSLFPPYYLLSLPLRFLSTSTSTPNPNPSPNPNSDQVTSASYDHLINEAGRSRDFSTVESLLSQRIQTGHFNTTNTFKFVADDPTSLLPPALLSISSLPPGFGQKNAFDSLIILLCKSHLTHLTHHVLEKMPHCLNSISFYPILSSLSRAKHMAEVSLTLDFMKRHSIPPDATCYNYILSAHCHVGNLSAAADTLTTMLDEGLAADSLTFDALVLGACRAGRLDAAVALVMRMVEDGVKVLDCTYSHVISGLLGIGGYWEAVEFVKAVGGRERRLDVENFGVLGRGLVRRKRWEEVKVVVKEMEERGLEIEGKVKDFYETDLSQA</sequence>
<gene>
    <name evidence="1" type="ORF">MRB53_000632</name>
</gene>
<reference evidence="1 2" key="1">
    <citation type="journal article" date="2022" name="Hortic Res">
        <title>A haplotype resolved chromosomal level avocado genome allows analysis of novel avocado genes.</title>
        <authorList>
            <person name="Nath O."/>
            <person name="Fletcher S.J."/>
            <person name="Hayward A."/>
            <person name="Shaw L.M."/>
            <person name="Masouleh A.K."/>
            <person name="Furtado A."/>
            <person name="Henry R.J."/>
            <person name="Mitter N."/>
        </authorList>
    </citation>
    <scope>NUCLEOTIDE SEQUENCE [LARGE SCALE GENOMIC DNA]</scope>
    <source>
        <strain evidence="2">cv. Hass</strain>
    </source>
</reference>
<dbReference type="EMBL" id="CM056809">
    <property type="protein sequence ID" value="KAJ8647609.1"/>
    <property type="molecule type" value="Genomic_DNA"/>
</dbReference>
<evidence type="ECO:0000313" key="1">
    <source>
        <dbReference type="EMBL" id="KAJ8647609.1"/>
    </source>
</evidence>
<proteinExistence type="predicted"/>